<dbReference type="PANTHER" id="PTHR11735:SF6">
    <property type="entry name" value="TRNA N6-ADENOSINE THREONYLCARBAMOYLTRANSFERASE, MITOCHONDRIAL"/>
    <property type="match status" value="1"/>
</dbReference>
<dbReference type="Gene3D" id="3.30.420.40">
    <property type="match status" value="2"/>
</dbReference>
<comment type="cofactor">
    <cofactor evidence="6">
        <name>Fe(2+)</name>
        <dbReference type="ChEBI" id="CHEBI:29033"/>
    </cofactor>
    <text evidence="6">Binds 1 Fe(2+) ion per subunit.</text>
</comment>
<dbReference type="Proteomes" id="UP000254834">
    <property type="component" value="Chromosome"/>
</dbReference>
<sequence length="340" mass="37219">MKRHLILGIESSCDETGAAVYDSVNGLLSNELYSQVDLHAWHGGVIPELASRLHMEKIGIIVQTSLDKAGVTLQDIDTVAVTSKPGLPGALMIGVSFAKALAFAQNKKLIGVNHLEGHVFSACIEHTIPFPFLCLTVSGGHSSLYLVTDYGQYQSIGHTIDDAAGEAFDKIAKLMNLPYPGGPVIEKLAEQVNFQDFFNYTRGAMAGLNFSFSGLKTAILYDMVKRGAYDLATKTFLKPDDIEFQQQVASSLLVCMGDIFEKKLALALKEYPEIQAISFVGGVACNKYLRRKLQTFCEKKKIQLFYPSGKLCTDNAGMIAFVGAYKAQQDQYSELDLSIF</sequence>
<dbReference type="Pfam" id="PF00814">
    <property type="entry name" value="TsaD"/>
    <property type="match status" value="1"/>
</dbReference>
<comment type="subcellular location">
    <subcellularLocation>
        <location evidence="6">Cytoplasm</location>
    </subcellularLocation>
</comment>
<feature type="binding site" evidence="6">
    <location>
        <position position="114"/>
    </location>
    <ligand>
        <name>Fe cation</name>
        <dbReference type="ChEBI" id="CHEBI:24875"/>
    </ligand>
</feature>
<reference evidence="8 9" key="1">
    <citation type="submission" date="2017-12" db="EMBL/GenBank/DDBJ databases">
        <title>Chromulinavorax destructans is a abundant pathogen of dominant heterotrophic picoflagllates.</title>
        <authorList>
            <person name="Deeg C.M."/>
            <person name="Zimmer M."/>
            <person name="Suttle C.A."/>
        </authorList>
    </citation>
    <scope>NUCLEOTIDE SEQUENCE [LARGE SCALE GENOMIC DNA]</scope>
    <source>
        <strain evidence="8 9">SeV1</strain>
    </source>
</reference>
<feature type="binding site" evidence="6">
    <location>
        <position position="118"/>
    </location>
    <ligand>
        <name>Fe cation</name>
        <dbReference type="ChEBI" id="CHEBI:24875"/>
    </ligand>
</feature>
<dbReference type="GO" id="GO:0005737">
    <property type="term" value="C:cytoplasm"/>
    <property type="evidence" value="ECO:0007669"/>
    <property type="project" value="UniProtKB-SubCell"/>
</dbReference>
<evidence type="ECO:0000313" key="8">
    <source>
        <dbReference type="EMBL" id="AXK60794.1"/>
    </source>
</evidence>
<dbReference type="AlphaFoldDB" id="A0A345ZBX7"/>
<dbReference type="PRINTS" id="PR00789">
    <property type="entry name" value="OSIALOPTASE"/>
</dbReference>
<dbReference type="GO" id="GO:0002949">
    <property type="term" value="P:tRNA threonylcarbamoyladenosine modification"/>
    <property type="evidence" value="ECO:0007669"/>
    <property type="project" value="UniProtKB-UniRule"/>
</dbReference>
<dbReference type="OrthoDB" id="9806197at2"/>
<feature type="binding site" evidence="6">
    <location>
        <position position="169"/>
    </location>
    <ligand>
        <name>substrate</name>
    </ligand>
</feature>
<organism evidence="8 9">
    <name type="scientific">Candidatus Chromulinivorax destructor</name>
    <dbReference type="NCBI Taxonomy" id="2066483"/>
    <lineage>
        <taxon>Bacteria</taxon>
        <taxon>Candidatus Babelota</taxon>
        <taxon>Candidatus Babeliae</taxon>
        <taxon>Candidatus Babeliales</taxon>
        <taxon>Candidatus Chromulinivoraceae</taxon>
        <taxon>Candidatus Chromulinivorax</taxon>
    </lineage>
</organism>
<protein>
    <recommendedName>
        <fullName evidence="6">tRNA N6-adenosine threonylcarbamoyltransferase</fullName>
        <ecNumber evidence="6">2.3.1.234</ecNumber>
    </recommendedName>
    <alternativeName>
        <fullName evidence="6">N6-L-threonylcarbamoyladenine synthase</fullName>
        <shortName evidence="6">t(6)A synthase</shortName>
    </alternativeName>
    <alternativeName>
        <fullName evidence="6">t(6)A37 threonylcarbamoyladenosine biosynthesis protein TsaD</fullName>
    </alternativeName>
    <alternativeName>
        <fullName evidence="6">tRNA threonylcarbamoyladenosine biosynthesis protein TsaD</fullName>
    </alternativeName>
</protein>
<dbReference type="EMBL" id="CP025544">
    <property type="protein sequence ID" value="AXK60794.1"/>
    <property type="molecule type" value="Genomic_DNA"/>
</dbReference>
<dbReference type="NCBIfam" id="TIGR03723">
    <property type="entry name" value="T6A_TsaD_YgjD"/>
    <property type="match status" value="1"/>
</dbReference>
<name>A0A345ZBX7_9BACT</name>
<keyword evidence="4 6" id="KW-0012">Acyltransferase</keyword>
<comment type="similarity">
    <text evidence="6">Belongs to the KAE1 / TsaD family.</text>
</comment>
<evidence type="ECO:0000256" key="5">
    <source>
        <dbReference type="ARBA" id="ARBA00048117"/>
    </source>
</evidence>
<accession>A0A345ZBX7</accession>
<dbReference type="GO" id="GO:0005506">
    <property type="term" value="F:iron ion binding"/>
    <property type="evidence" value="ECO:0007669"/>
    <property type="project" value="UniProtKB-UniRule"/>
</dbReference>
<feature type="binding site" evidence="6">
    <location>
        <position position="182"/>
    </location>
    <ligand>
        <name>substrate</name>
    </ligand>
</feature>
<dbReference type="CDD" id="cd24133">
    <property type="entry name" value="ASKHA_NBD_TsaD_bac"/>
    <property type="match status" value="1"/>
</dbReference>
<comment type="function">
    <text evidence="6">Required for the formation of a threonylcarbamoyl group on adenosine at position 37 (t(6)A37) in tRNAs that read codons beginning with adenine. Is involved in the transfer of the threonylcarbamoyl moiety of threonylcarbamoyl-AMP (TC-AMP) to the N6 group of A37, together with TsaE and TsaB. TsaD likely plays a direct catalytic role in this reaction.</text>
</comment>
<dbReference type="RefSeq" id="WP_115585809.1">
    <property type="nucleotide sequence ID" value="NZ_CP025544.1"/>
</dbReference>
<feature type="binding site" evidence="6">
    <location>
        <position position="186"/>
    </location>
    <ligand>
        <name>substrate</name>
    </ligand>
</feature>
<dbReference type="InterPro" id="IPR000905">
    <property type="entry name" value="Gcp-like_dom"/>
</dbReference>
<feature type="binding site" evidence="6">
    <location>
        <position position="286"/>
    </location>
    <ligand>
        <name>substrate</name>
    </ligand>
</feature>
<dbReference type="HAMAP" id="MF_01445">
    <property type="entry name" value="TsaD"/>
    <property type="match status" value="1"/>
</dbReference>
<keyword evidence="6" id="KW-0408">Iron</keyword>
<evidence type="ECO:0000256" key="6">
    <source>
        <dbReference type="HAMAP-Rule" id="MF_01445"/>
    </source>
</evidence>
<evidence type="ECO:0000256" key="3">
    <source>
        <dbReference type="ARBA" id="ARBA00022723"/>
    </source>
</evidence>
<evidence type="ECO:0000259" key="7">
    <source>
        <dbReference type="Pfam" id="PF00814"/>
    </source>
</evidence>
<dbReference type="InterPro" id="IPR043129">
    <property type="entry name" value="ATPase_NBD"/>
</dbReference>
<feature type="binding site" evidence="6">
    <location>
        <begin position="136"/>
        <end position="140"/>
    </location>
    <ligand>
        <name>substrate</name>
    </ligand>
</feature>
<dbReference type="SUPFAM" id="SSF53067">
    <property type="entry name" value="Actin-like ATPase domain"/>
    <property type="match status" value="1"/>
</dbReference>
<keyword evidence="3 6" id="KW-0479">Metal-binding</keyword>
<dbReference type="FunFam" id="3.30.420.40:FF:000012">
    <property type="entry name" value="tRNA N6-adenosine threonylcarbamoyltransferase"/>
    <property type="match status" value="1"/>
</dbReference>
<comment type="catalytic activity">
    <reaction evidence="5 6">
        <text>L-threonylcarbamoyladenylate + adenosine(37) in tRNA = N(6)-L-threonylcarbamoyladenosine(37) in tRNA + AMP + H(+)</text>
        <dbReference type="Rhea" id="RHEA:37059"/>
        <dbReference type="Rhea" id="RHEA-COMP:10162"/>
        <dbReference type="Rhea" id="RHEA-COMP:10163"/>
        <dbReference type="ChEBI" id="CHEBI:15378"/>
        <dbReference type="ChEBI" id="CHEBI:73682"/>
        <dbReference type="ChEBI" id="CHEBI:74411"/>
        <dbReference type="ChEBI" id="CHEBI:74418"/>
        <dbReference type="ChEBI" id="CHEBI:456215"/>
        <dbReference type="EC" id="2.3.1.234"/>
    </reaction>
</comment>
<feature type="binding site" evidence="6">
    <location>
        <position position="314"/>
    </location>
    <ligand>
        <name>Fe cation</name>
        <dbReference type="ChEBI" id="CHEBI:24875"/>
    </ligand>
</feature>
<evidence type="ECO:0000256" key="1">
    <source>
        <dbReference type="ARBA" id="ARBA00022679"/>
    </source>
</evidence>
<keyword evidence="9" id="KW-1185">Reference proteome</keyword>
<dbReference type="KEGG" id="cdes:C0J27_03540"/>
<gene>
    <name evidence="6 8" type="primary">tsaD</name>
    <name evidence="8" type="ORF">C0J27_03540</name>
</gene>
<proteinExistence type="inferred from homology"/>
<keyword evidence="6" id="KW-0963">Cytoplasm</keyword>
<dbReference type="PANTHER" id="PTHR11735">
    <property type="entry name" value="TRNA N6-ADENOSINE THREONYLCARBAMOYLTRANSFERASE"/>
    <property type="match status" value="1"/>
</dbReference>
<feature type="domain" description="Gcp-like" evidence="7">
    <location>
        <begin position="27"/>
        <end position="321"/>
    </location>
</feature>
<evidence type="ECO:0000256" key="2">
    <source>
        <dbReference type="ARBA" id="ARBA00022694"/>
    </source>
</evidence>
<dbReference type="InterPro" id="IPR017861">
    <property type="entry name" value="KAE1/TsaD"/>
</dbReference>
<dbReference type="EC" id="2.3.1.234" evidence="6"/>
<evidence type="ECO:0000256" key="4">
    <source>
        <dbReference type="ARBA" id="ARBA00023315"/>
    </source>
</evidence>
<keyword evidence="2 6" id="KW-0819">tRNA processing</keyword>
<dbReference type="NCBIfam" id="TIGR00329">
    <property type="entry name" value="gcp_kae1"/>
    <property type="match status" value="1"/>
</dbReference>
<dbReference type="InterPro" id="IPR022450">
    <property type="entry name" value="TsaD"/>
</dbReference>
<keyword evidence="1 6" id="KW-0808">Transferase</keyword>
<dbReference type="GO" id="GO:0061711">
    <property type="term" value="F:tRNA N(6)-L-threonylcarbamoyladenine synthase activity"/>
    <property type="evidence" value="ECO:0007669"/>
    <property type="project" value="UniProtKB-EC"/>
</dbReference>
<evidence type="ECO:0000313" key="9">
    <source>
        <dbReference type="Proteomes" id="UP000254834"/>
    </source>
</evidence>